<organism evidence="1 2">
    <name type="scientific">Xanthobacter dioxanivorans</name>
    <dbReference type="NCBI Taxonomy" id="2528964"/>
    <lineage>
        <taxon>Bacteria</taxon>
        <taxon>Pseudomonadati</taxon>
        <taxon>Pseudomonadota</taxon>
        <taxon>Alphaproteobacteria</taxon>
        <taxon>Hyphomicrobiales</taxon>
        <taxon>Xanthobacteraceae</taxon>
        <taxon>Xanthobacter</taxon>
    </lineage>
</organism>
<gene>
    <name evidence="1" type="ORF">EZH22_30590</name>
</gene>
<dbReference type="KEGG" id="xdi:EZH22_30590"/>
<geneLocation type="plasmid" evidence="1 2">
    <name>unnamed2</name>
</geneLocation>
<keyword evidence="2" id="KW-1185">Reference proteome</keyword>
<accession>A0A974PUJ6</accession>
<proteinExistence type="predicted"/>
<keyword evidence="1" id="KW-0614">Plasmid</keyword>
<name>A0A974PUJ6_9HYPH</name>
<dbReference type="AlphaFoldDB" id="A0A974PUJ6"/>
<evidence type="ECO:0000313" key="1">
    <source>
        <dbReference type="EMBL" id="QRG10078.1"/>
    </source>
</evidence>
<dbReference type="Proteomes" id="UP000596427">
    <property type="component" value="Plasmid unnamed2"/>
</dbReference>
<dbReference type="RefSeq" id="WP_203196959.1">
    <property type="nucleotide sequence ID" value="NZ_CP063364.1"/>
</dbReference>
<evidence type="ECO:0000313" key="2">
    <source>
        <dbReference type="Proteomes" id="UP000596427"/>
    </source>
</evidence>
<dbReference type="EMBL" id="CP063364">
    <property type="protein sequence ID" value="QRG10078.1"/>
    <property type="molecule type" value="Genomic_DNA"/>
</dbReference>
<protein>
    <submittedName>
        <fullName evidence="1">Uncharacterized protein</fullName>
    </submittedName>
</protein>
<sequence>MIRRDGFTWELTLPSHQELYNLLYSQPPGRRRAFMQELMLKGLQGHQSGSVVAQAPVVAPAPVLPPIARPAAAARAPIVPAMAQPETTPGKVKLGAVKGFKA</sequence>
<reference evidence="1 2" key="1">
    <citation type="submission" date="2020-10" db="EMBL/GenBank/DDBJ databases">
        <title>Degradation of 1,4-Dioxane by Xanthobacter sp. YN2, via a Novel Group-2 Soluble Di-Iron Monooxygenase.</title>
        <authorList>
            <person name="Ma F."/>
            <person name="Wang Y."/>
            <person name="Yang J."/>
            <person name="Guo H."/>
            <person name="Su D."/>
            <person name="Yu L."/>
        </authorList>
    </citation>
    <scope>NUCLEOTIDE SEQUENCE [LARGE SCALE GENOMIC DNA]</scope>
    <source>
        <strain evidence="1 2">YN2</strain>
        <plasmid evidence="1 2">unnamed2</plasmid>
    </source>
</reference>